<accession>A0ACB8AB75</accession>
<reference evidence="1" key="1">
    <citation type="journal article" date="2021" name="New Phytol.">
        <title>Evolutionary innovations through gain and loss of genes in the ectomycorrhizal Boletales.</title>
        <authorList>
            <person name="Wu G."/>
            <person name="Miyauchi S."/>
            <person name="Morin E."/>
            <person name="Kuo A."/>
            <person name="Drula E."/>
            <person name="Varga T."/>
            <person name="Kohler A."/>
            <person name="Feng B."/>
            <person name="Cao Y."/>
            <person name="Lipzen A."/>
            <person name="Daum C."/>
            <person name="Hundley H."/>
            <person name="Pangilinan J."/>
            <person name="Johnson J."/>
            <person name="Barry K."/>
            <person name="LaButti K."/>
            <person name="Ng V."/>
            <person name="Ahrendt S."/>
            <person name="Min B."/>
            <person name="Choi I.G."/>
            <person name="Park H."/>
            <person name="Plett J.M."/>
            <person name="Magnuson J."/>
            <person name="Spatafora J.W."/>
            <person name="Nagy L.G."/>
            <person name="Henrissat B."/>
            <person name="Grigoriev I.V."/>
            <person name="Yang Z.L."/>
            <person name="Xu J."/>
            <person name="Martin F.M."/>
        </authorList>
    </citation>
    <scope>NUCLEOTIDE SEQUENCE</scope>
    <source>
        <strain evidence="1">ATCC 28755</strain>
    </source>
</reference>
<dbReference type="EMBL" id="MU267718">
    <property type="protein sequence ID" value="KAH7910327.1"/>
    <property type="molecule type" value="Genomic_DNA"/>
</dbReference>
<feature type="non-terminal residue" evidence="1">
    <location>
        <position position="97"/>
    </location>
</feature>
<keyword evidence="2" id="KW-1185">Reference proteome</keyword>
<proteinExistence type="predicted"/>
<organism evidence="1 2">
    <name type="scientific">Hygrophoropsis aurantiaca</name>
    <dbReference type="NCBI Taxonomy" id="72124"/>
    <lineage>
        <taxon>Eukaryota</taxon>
        <taxon>Fungi</taxon>
        <taxon>Dikarya</taxon>
        <taxon>Basidiomycota</taxon>
        <taxon>Agaricomycotina</taxon>
        <taxon>Agaricomycetes</taxon>
        <taxon>Agaricomycetidae</taxon>
        <taxon>Boletales</taxon>
        <taxon>Coniophorineae</taxon>
        <taxon>Hygrophoropsidaceae</taxon>
        <taxon>Hygrophoropsis</taxon>
    </lineage>
</organism>
<evidence type="ECO:0000313" key="1">
    <source>
        <dbReference type="EMBL" id="KAH7910327.1"/>
    </source>
</evidence>
<comment type="caution">
    <text evidence="1">The sequence shown here is derived from an EMBL/GenBank/DDBJ whole genome shotgun (WGS) entry which is preliminary data.</text>
</comment>
<protein>
    <submittedName>
        <fullName evidence="1">Uncharacterized protein</fullName>
    </submittedName>
</protein>
<gene>
    <name evidence="1" type="ORF">BJ138DRAFT_980962</name>
</gene>
<dbReference type="Proteomes" id="UP000790377">
    <property type="component" value="Unassembled WGS sequence"/>
</dbReference>
<sequence length="97" mass="10813">MPAPAIVGAYVVAAIAGTVAIVAFKEFVYETHIAPVIERWAEEFVAERQARRRRSSPVAMEVSADTRPDTNSKHNNDDAEAFELEGLVAREVDEWRN</sequence>
<name>A0ACB8AB75_9AGAM</name>
<evidence type="ECO:0000313" key="2">
    <source>
        <dbReference type="Proteomes" id="UP000790377"/>
    </source>
</evidence>